<dbReference type="Proteomes" id="UP001218218">
    <property type="component" value="Unassembled WGS sequence"/>
</dbReference>
<evidence type="ECO:0000256" key="1">
    <source>
        <dbReference type="SAM" id="MobiDB-lite"/>
    </source>
</evidence>
<gene>
    <name evidence="2" type="ORF">DFH08DRAFT_1082593</name>
</gene>
<proteinExistence type="predicted"/>
<keyword evidence="3" id="KW-1185">Reference proteome</keyword>
<dbReference type="AlphaFoldDB" id="A0AAD7ENC3"/>
<evidence type="ECO:0000313" key="3">
    <source>
        <dbReference type="Proteomes" id="UP001218218"/>
    </source>
</evidence>
<sequence length="84" mass="9489">MKELALAWPRVASLHLQSGLFTGHNRPQASLGCLLLFAEHCRVRLAPHLSNHSPATQRDAFPNLSPEFMSRGSSRRSFQMYLRS</sequence>
<organism evidence="2 3">
    <name type="scientific">Mycena albidolilacea</name>
    <dbReference type="NCBI Taxonomy" id="1033008"/>
    <lineage>
        <taxon>Eukaryota</taxon>
        <taxon>Fungi</taxon>
        <taxon>Dikarya</taxon>
        <taxon>Basidiomycota</taxon>
        <taxon>Agaricomycotina</taxon>
        <taxon>Agaricomycetes</taxon>
        <taxon>Agaricomycetidae</taxon>
        <taxon>Agaricales</taxon>
        <taxon>Marasmiineae</taxon>
        <taxon>Mycenaceae</taxon>
        <taxon>Mycena</taxon>
    </lineage>
</organism>
<feature type="region of interest" description="Disordered" evidence="1">
    <location>
        <begin position="49"/>
        <end position="84"/>
    </location>
</feature>
<comment type="caution">
    <text evidence="2">The sequence shown here is derived from an EMBL/GenBank/DDBJ whole genome shotgun (WGS) entry which is preliminary data.</text>
</comment>
<evidence type="ECO:0000313" key="2">
    <source>
        <dbReference type="EMBL" id="KAJ7339220.1"/>
    </source>
</evidence>
<accession>A0AAD7ENC3</accession>
<dbReference type="EMBL" id="JARIHO010000028">
    <property type="protein sequence ID" value="KAJ7339220.1"/>
    <property type="molecule type" value="Genomic_DNA"/>
</dbReference>
<reference evidence="2" key="1">
    <citation type="submission" date="2023-03" db="EMBL/GenBank/DDBJ databases">
        <title>Massive genome expansion in bonnet fungi (Mycena s.s.) driven by repeated elements and novel gene families across ecological guilds.</title>
        <authorList>
            <consortium name="Lawrence Berkeley National Laboratory"/>
            <person name="Harder C.B."/>
            <person name="Miyauchi S."/>
            <person name="Viragh M."/>
            <person name="Kuo A."/>
            <person name="Thoen E."/>
            <person name="Andreopoulos B."/>
            <person name="Lu D."/>
            <person name="Skrede I."/>
            <person name="Drula E."/>
            <person name="Henrissat B."/>
            <person name="Morin E."/>
            <person name="Kohler A."/>
            <person name="Barry K."/>
            <person name="LaButti K."/>
            <person name="Morin E."/>
            <person name="Salamov A."/>
            <person name="Lipzen A."/>
            <person name="Mereny Z."/>
            <person name="Hegedus B."/>
            <person name="Baldrian P."/>
            <person name="Stursova M."/>
            <person name="Weitz H."/>
            <person name="Taylor A."/>
            <person name="Grigoriev I.V."/>
            <person name="Nagy L.G."/>
            <person name="Martin F."/>
            <person name="Kauserud H."/>
        </authorList>
    </citation>
    <scope>NUCLEOTIDE SEQUENCE</scope>
    <source>
        <strain evidence="2">CBHHK002</strain>
    </source>
</reference>
<name>A0AAD7ENC3_9AGAR</name>
<protein>
    <submittedName>
        <fullName evidence="2">Uncharacterized protein</fullName>
    </submittedName>
</protein>